<evidence type="ECO:0000313" key="1">
    <source>
        <dbReference type="EMBL" id="KAI3713390.1"/>
    </source>
</evidence>
<name>A0ACB9ATW9_9ASTR</name>
<dbReference type="Proteomes" id="UP001056120">
    <property type="component" value="Linkage Group LG24"/>
</dbReference>
<keyword evidence="2" id="KW-1185">Reference proteome</keyword>
<organism evidence="1 2">
    <name type="scientific">Smallanthus sonchifolius</name>
    <dbReference type="NCBI Taxonomy" id="185202"/>
    <lineage>
        <taxon>Eukaryota</taxon>
        <taxon>Viridiplantae</taxon>
        <taxon>Streptophyta</taxon>
        <taxon>Embryophyta</taxon>
        <taxon>Tracheophyta</taxon>
        <taxon>Spermatophyta</taxon>
        <taxon>Magnoliopsida</taxon>
        <taxon>eudicotyledons</taxon>
        <taxon>Gunneridae</taxon>
        <taxon>Pentapetalae</taxon>
        <taxon>asterids</taxon>
        <taxon>campanulids</taxon>
        <taxon>Asterales</taxon>
        <taxon>Asteraceae</taxon>
        <taxon>Asteroideae</taxon>
        <taxon>Heliantheae alliance</taxon>
        <taxon>Millerieae</taxon>
        <taxon>Smallanthus</taxon>
    </lineage>
</organism>
<reference evidence="2" key="1">
    <citation type="journal article" date="2022" name="Mol. Ecol. Resour.">
        <title>The genomes of chicory, endive, great burdock and yacon provide insights into Asteraceae palaeo-polyploidization history and plant inulin production.</title>
        <authorList>
            <person name="Fan W."/>
            <person name="Wang S."/>
            <person name="Wang H."/>
            <person name="Wang A."/>
            <person name="Jiang F."/>
            <person name="Liu H."/>
            <person name="Zhao H."/>
            <person name="Xu D."/>
            <person name="Zhang Y."/>
        </authorList>
    </citation>
    <scope>NUCLEOTIDE SEQUENCE [LARGE SCALE GENOMIC DNA]</scope>
    <source>
        <strain evidence="2">cv. Yunnan</strain>
    </source>
</reference>
<comment type="caution">
    <text evidence="1">The sequence shown here is derived from an EMBL/GenBank/DDBJ whole genome shotgun (WGS) entry which is preliminary data.</text>
</comment>
<accession>A0ACB9ATW9</accession>
<reference evidence="1 2" key="2">
    <citation type="journal article" date="2022" name="Mol. Ecol. Resour.">
        <title>The genomes of chicory, endive, great burdock and yacon provide insights into Asteraceae paleo-polyploidization history and plant inulin production.</title>
        <authorList>
            <person name="Fan W."/>
            <person name="Wang S."/>
            <person name="Wang H."/>
            <person name="Wang A."/>
            <person name="Jiang F."/>
            <person name="Liu H."/>
            <person name="Zhao H."/>
            <person name="Xu D."/>
            <person name="Zhang Y."/>
        </authorList>
    </citation>
    <scope>NUCLEOTIDE SEQUENCE [LARGE SCALE GENOMIC DNA]</scope>
    <source>
        <strain evidence="2">cv. Yunnan</strain>
        <tissue evidence="1">Leaves</tissue>
    </source>
</reference>
<protein>
    <submittedName>
        <fullName evidence="1">Uncharacterized protein</fullName>
    </submittedName>
</protein>
<sequence>MLMDSGDSDSYDADEEYWVNEDLEFKMLCGIVVKGIDVMAGGKDELHTFDLSKEVGFTSCSSVSDSSCDANTPRSHCSVRSGGQTKRSSQAGWTDEEDAVLTDVVKKYNGRNWKKIAESIPGRSDVQCLHRWQKVLNPELVKGPWTKEEDDHIRELVEKHGCKKWSLIAKHLAGRIGKQCRESEGSTQTTENHLVYETPPNRSVCYQPPKLKNLAKLVEYGGFGSPTTVISSRSRQSNGQVSCSTPPDLALSISINSSSPESILRNSGLSYKNTPSIIRKRTPRKIVGHDCSKNVETGELEKEKCGSDSWLHRPQPFLGRRLDYMFDAECDPTVARYCTPGPVTPSSKANVMLTP</sequence>
<proteinExistence type="predicted"/>
<evidence type="ECO:0000313" key="2">
    <source>
        <dbReference type="Proteomes" id="UP001056120"/>
    </source>
</evidence>
<gene>
    <name evidence="1" type="ORF">L1987_71967</name>
</gene>
<dbReference type="EMBL" id="CM042041">
    <property type="protein sequence ID" value="KAI3713390.1"/>
    <property type="molecule type" value="Genomic_DNA"/>
</dbReference>